<keyword evidence="2" id="KW-1185">Reference proteome</keyword>
<organism evidence="1 2">
    <name type="scientific">Litoribacter ruber</name>
    <dbReference type="NCBI Taxonomy" id="702568"/>
    <lineage>
        <taxon>Bacteria</taxon>
        <taxon>Pseudomonadati</taxon>
        <taxon>Bacteroidota</taxon>
        <taxon>Cytophagia</taxon>
        <taxon>Cytophagales</taxon>
        <taxon>Cyclobacteriaceae</taxon>
        <taxon>Litoribacter</taxon>
    </lineage>
</organism>
<dbReference type="AlphaFoldDB" id="A0AAP2G4U9"/>
<protein>
    <submittedName>
        <fullName evidence="1">Amidinotransferase</fullName>
    </submittedName>
</protein>
<dbReference type="PANTHER" id="PTHR43224:SF1">
    <property type="entry name" value="AMIDINOTRANSFERASE"/>
    <property type="match status" value="1"/>
</dbReference>
<comment type="caution">
    <text evidence="1">The sequence shown here is derived from an EMBL/GenBank/DDBJ whole genome shotgun (WGS) entry which is preliminary data.</text>
</comment>
<dbReference type="Gene3D" id="3.75.10.10">
    <property type="entry name" value="L-arginine/glycine Amidinotransferase, Chain A"/>
    <property type="match status" value="1"/>
</dbReference>
<gene>
    <name evidence="1" type="ORF">KI659_07480</name>
</gene>
<name>A0AAP2G4U9_9BACT</name>
<evidence type="ECO:0000313" key="1">
    <source>
        <dbReference type="EMBL" id="MBS9523853.1"/>
    </source>
</evidence>
<dbReference type="PANTHER" id="PTHR43224">
    <property type="entry name" value="AMIDINOTRANSFERASE"/>
    <property type="match status" value="1"/>
</dbReference>
<accession>A0AAP2G4U9</accession>
<dbReference type="InterPro" id="IPR014541">
    <property type="entry name" value="Amdntrnsf_FN0238"/>
</dbReference>
<proteinExistence type="predicted"/>
<dbReference type="Pfam" id="PF19420">
    <property type="entry name" value="DDAH_eukar"/>
    <property type="match status" value="1"/>
</dbReference>
<evidence type="ECO:0000313" key="2">
    <source>
        <dbReference type="Proteomes" id="UP001319104"/>
    </source>
</evidence>
<reference evidence="1 2" key="1">
    <citation type="submission" date="2021-05" db="EMBL/GenBank/DDBJ databases">
        <authorList>
            <person name="Zhang Z.D."/>
            <person name="Osman G."/>
        </authorList>
    </citation>
    <scope>NUCLEOTIDE SEQUENCE [LARGE SCALE GENOMIC DNA]</scope>
    <source>
        <strain evidence="1 2">KCTC 32217</strain>
    </source>
</reference>
<dbReference type="SUPFAM" id="SSF55909">
    <property type="entry name" value="Pentein"/>
    <property type="match status" value="1"/>
</dbReference>
<dbReference type="NCBIfam" id="NF046062">
    <property type="entry name" value="citrull_CtlX"/>
    <property type="match status" value="1"/>
</dbReference>
<dbReference type="Proteomes" id="UP001319104">
    <property type="component" value="Unassembled WGS sequence"/>
</dbReference>
<dbReference type="PIRSF" id="PIRSF028188">
    <property type="entry name" value="Amdntrnsf_FN0238"/>
    <property type="match status" value="1"/>
</dbReference>
<sequence>MVRPAAFGFNPETEDSNIYQKRDDRPARNIQCKALLEFDCSVAKLQQKGIQVMVVEDKLEPLTTDAVFPNNWFSTHADGKVLLYPMASLMRRLERRVDIIEMLSARGYKVEEIIDLSFFENDGQFLEGTGSMVLDRENKVIYACLSDRTHPLPLSYLGDMLGFEVVSFSASQRHGDRKVPIYHTNVMMHVGSKVAVVCLDCIDQPSVAMRIKEKLQQSGKLVLPISVHQKFAFAGNMLELSNADGQHFTILSQSAFDSLKKGQKQLLEKYTELIIFDIPTLEKLGGGSARCMIAEIFLNR</sequence>
<dbReference type="EMBL" id="JAHCMY010000003">
    <property type="protein sequence ID" value="MBS9523853.1"/>
    <property type="molecule type" value="Genomic_DNA"/>
</dbReference>